<evidence type="ECO:0000313" key="1">
    <source>
        <dbReference type="EMBL" id="MFD1525231.1"/>
    </source>
</evidence>
<protein>
    <recommendedName>
        <fullName evidence="3">Transposase</fullName>
    </recommendedName>
</protein>
<organism evidence="1 2">
    <name type="scientific">Halolamina salina</name>
    <dbReference type="NCBI Taxonomy" id="1220023"/>
    <lineage>
        <taxon>Archaea</taxon>
        <taxon>Methanobacteriati</taxon>
        <taxon>Methanobacteriota</taxon>
        <taxon>Stenosarchaea group</taxon>
        <taxon>Halobacteria</taxon>
        <taxon>Halobacteriales</taxon>
        <taxon>Haloferacaceae</taxon>
    </lineage>
</organism>
<evidence type="ECO:0000313" key="2">
    <source>
        <dbReference type="Proteomes" id="UP001597111"/>
    </source>
</evidence>
<dbReference type="Proteomes" id="UP001597111">
    <property type="component" value="Unassembled WGS sequence"/>
</dbReference>
<dbReference type="RefSeq" id="WP_379818015.1">
    <property type="nucleotide sequence ID" value="NZ_JBHUDH010000022.1"/>
</dbReference>
<dbReference type="AlphaFoldDB" id="A0ABD6B2H8"/>
<dbReference type="EMBL" id="JBHUDH010000022">
    <property type="protein sequence ID" value="MFD1525231.1"/>
    <property type="molecule type" value="Genomic_DNA"/>
</dbReference>
<gene>
    <name evidence="1" type="ORF">ACFR9S_02795</name>
</gene>
<name>A0ABD6B2H8_9EURY</name>
<proteinExistence type="predicted"/>
<comment type="caution">
    <text evidence="1">The sequence shown here is derived from an EMBL/GenBank/DDBJ whole genome shotgun (WGS) entry which is preliminary data.</text>
</comment>
<sequence length="66" mass="7391">MPDPAYPSLSSKSLGYRNKKVDIHKKNTGDELLENLLVTGTMRTFQQVVCGRGFGVSVHHLWYGVL</sequence>
<keyword evidence="2" id="KW-1185">Reference proteome</keyword>
<evidence type="ECO:0008006" key="3">
    <source>
        <dbReference type="Google" id="ProtNLM"/>
    </source>
</evidence>
<accession>A0ABD6B2H8</accession>
<reference evidence="1 2" key="1">
    <citation type="journal article" date="2019" name="Int. J. Syst. Evol. Microbiol.">
        <title>The Global Catalogue of Microorganisms (GCM) 10K type strain sequencing project: providing services to taxonomists for standard genome sequencing and annotation.</title>
        <authorList>
            <consortium name="The Broad Institute Genomics Platform"/>
            <consortium name="The Broad Institute Genome Sequencing Center for Infectious Disease"/>
            <person name="Wu L."/>
            <person name="Ma J."/>
        </authorList>
    </citation>
    <scope>NUCLEOTIDE SEQUENCE [LARGE SCALE GENOMIC DNA]</scope>
    <source>
        <strain evidence="1 2">CGMCC 1.12285</strain>
    </source>
</reference>